<dbReference type="GO" id="GO:0070006">
    <property type="term" value="F:metalloaminopeptidase activity"/>
    <property type="evidence" value="ECO:0007669"/>
    <property type="project" value="UniProtKB-UniRule"/>
</dbReference>
<keyword evidence="3 6" id="KW-0645">Protease</keyword>
<evidence type="ECO:0000259" key="8">
    <source>
        <dbReference type="PROSITE" id="PS51186"/>
    </source>
</evidence>
<feature type="binding site" evidence="6">
    <location>
        <position position="232"/>
    </location>
    <ligand>
        <name>a divalent metal cation</name>
        <dbReference type="ChEBI" id="CHEBI:60240"/>
        <label>1</label>
    </ligand>
</feature>
<feature type="binding site" evidence="6">
    <location>
        <position position="105"/>
    </location>
    <ligand>
        <name>a divalent metal cation</name>
        <dbReference type="ChEBI" id="CHEBI:60240"/>
        <label>2</label>
        <note>catalytic</note>
    </ligand>
</feature>
<dbReference type="Gene3D" id="3.40.630.30">
    <property type="match status" value="1"/>
</dbReference>
<comment type="subunit">
    <text evidence="6">Monomer.</text>
</comment>
<evidence type="ECO:0000313" key="9">
    <source>
        <dbReference type="EMBL" id="BCJ88416.1"/>
    </source>
</evidence>
<dbReference type="GO" id="GO:0006508">
    <property type="term" value="P:proteolysis"/>
    <property type="evidence" value="ECO:0007669"/>
    <property type="project" value="UniProtKB-KW"/>
</dbReference>
<feature type="binding site" evidence="6">
    <location>
        <position position="232"/>
    </location>
    <ligand>
        <name>a divalent metal cation</name>
        <dbReference type="ChEBI" id="CHEBI:60240"/>
        <label>2</label>
        <note>catalytic</note>
    </ligand>
</feature>
<keyword evidence="4 6" id="KW-0479">Metal-binding</keyword>
<feature type="binding site" evidence="6">
    <location>
        <position position="168"/>
    </location>
    <ligand>
        <name>a divalent metal cation</name>
        <dbReference type="ChEBI" id="CHEBI:60240"/>
        <label>2</label>
        <note>catalytic</note>
    </ligand>
</feature>
<dbReference type="GO" id="GO:0004239">
    <property type="term" value="F:initiator methionyl aminopeptidase activity"/>
    <property type="evidence" value="ECO:0007669"/>
    <property type="project" value="UniProtKB-UniRule"/>
</dbReference>
<dbReference type="InterPro" id="IPR001714">
    <property type="entry name" value="Pept_M24_MAP"/>
</dbReference>
<comment type="function">
    <text evidence="1 6">Removes the N-terminal methionine from nascent proteins. The N-terminal methionine is often cleaved when the second residue in the primary sequence is small and uncharged (Met-Ala-, Cys, Gly, Pro, Ser, Thr, or Val). Requires deformylation of the N(alpha)-formylated initiator methionine before it can be hydrolyzed.</text>
</comment>
<proteinExistence type="inferred from homology"/>
<dbReference type="Pfam" id="PF00557">
    <property type="entry name" value="Peptidase_M24"/>
    <property type="match status" value="1"/>
</dbReference>
<dbReference type="PROSITE" id="PS51186">
    <property type="entry name" value="GNAT"/>
    <property type="match status" value="1"/>
</dbReference>
<comment type="similarity">
    <text evidence="6">Belongs to the peptidase M24A family. Methionine aminopeptidase type 1 subfamily.</text>
</comment>
<evidence type="ECO:0000256" key="7">
    <source>
        <dbReference type="RuleBase" id="RU003653"/>
    </source>
</evidence>
<comment type="cofactor">
    <cofactor evidence="6">
        <name>Co(2+)</name>
        <dbReference type="ChEBI" id="CHEBI:48828"/>
    </cofactor>
    <cofactor evidence="6">
        <name>Zn(2+)</name>
        <dbReference type="ChEBI" id="CHEBI:29105"/>
    </cofactor>
    <cofactor evidence="6">
        <name>Mn(2+)</name>
        <dbReference type="ChEBI" id="CHEBI:29035"/>
    </cofactor>
    <cofactor evidence="6">
        <name>Fe(2+)</name>
        <dbReference type="ChEBI" id="CHEBI:29033"/>
    </cofactor>
    <text evidence="6">Binds 2 divalent metal cations per subunit. Has a high-affinity and a low affinity metal-binding site. The true nature of the physiological cofactor is under debate. The enzyme is active with cobalt, zinc, manganese or divalent iron ions. Most likely, methionine aminopeptidases function as mononuclear Fe(2+)-metalloproteases under physiological conditions, and the catalytically relevant metal-binding site has been assigned to the histidine-containing high-affinity site.</text>
</comment>
<accession>A0A7I8DHM5</accession>
<sequence>MIKIRSAAEIDCLREAGRINAMAHQAASEILEPGISMKELAETIKRVIVEQGGAPSFHQLYGFPAPACISVNQQVGHGVPSERKIEIGDLVKIDIGVEYKGYHSDSASTYIVGHDRQNAASLVAACKQAFQQAVSCAEPNRHLSDISHAIQQTVEASGFTVVKSAFSHGIGQKLHEDPQIPQFGPAGLGPRMRPGMVFTIEPVITNGSPYVKTLPDGWTTATVDNSLSVHFEHTILITETGAEILTRIQGTGRESVLGGDPWFGQESGLMTWQVANESFRVRPKKDTDHERLLQLAKKHMNPILLEAWGRPVQEDEVVCADDSITMVIEDEAGRMAGFYIYTQQNQAIHISSMIIDSDYQGKGLAARIIAECEKIARTRSLSAVELWVQNNNRKAYRLYDKLGFQPISAPYFNTTGMRKPVCYEETIS</sequence>
<keyword evidence="2 6" id="KW-0031">Aminopeptidase</keyword>
<dbReference type="Pfam" id="PF00583">
    <property type="entry name" value="Acetyltransf_1"/>
    <property type="match status" value="1"/>
</dbReference>
<dbReference type="InterPro" id="IPR000182">
    <property type="entry name" value="GNAT_dom"/>
</dbReference>
<name>A0A7I8DHM5_9BACL</name>
<evidence type="ECO:0000256" key="2">
    <source>
        <dbReference type="ARBA" id="ARBA00022438"/>
    </source>
</evidence>
<dbReference type="SUPFAM" id="SSF55920">
    <property type="entry name" value="Creatinase/aminopeptidase"/>
    <property type="match status" value="1"/>
</dbReference>
<dbReference type="HAMAP" id="MF_01974">
    <property type="entry name" value="MetAP_1"/>
    <property type="match status" value="1"/>
</dbReference>
<evidence type="ECO:0000256" key="5">
    <source>
        <dbReference type="ARBA" id="ARBA00022801"/>
    </source>
</evidence>
<dbReference type="GO" id="GO:0005829">
    <property type="term" value="C:cytosol"/>
    <property type="evidence" value="ECO:0007669"/>
    <property type="project" value="TreeGrafter"/>
</dbReference>
<evidence type="ECO:0000256" key="1">
    <source>
        <dbReference type="ARBA" id="ARBA00002521"/>
    </source>
</evidence>
<feature type="binding site" evidence="6">
    <location>
        <position position="77"/>
    </location>
    <ligand>
        <name>substrate</name>
    </ligand>
</feature>
<dbReference type="AlphaFoldDB" id="A0A7I8DHM5"/>
<evidence type="ECO:0000256" key="6">
    <source>
        <dbReference type="HAMAP-Rule" id="MF_01974"/>
    </source>
</evidence>
<dbReference type="Gene3D" id="3.90.230.10">
    <property type="entry name" value="Creatinase/methionine aminopeptidase superfamily"/>
    <property type="match status" value="1"/>
</dbReference>
<reference evidence="9 10" key="1">
    <citation type="submission" date="2020-08" db="EMBL/GenBank/DDBJ databases">
        <title>Complete Genome Sequence of Effusibacillus dendaii Strain skT53, Isolated from Farmland soil.</title>
        <authorList>
            <person name="Konishi T."/>
            <person name="Kawasaki H."/>
        </authorList>
    </citation>
    <scope>NUCLEOTIDE SEQUENCE [LARGE SCALE GENOMIC DNA]</scope>
    <source>
        <strain evidence="10">skT53</strain>
    </source>
</reference>
<dbReference type="GO" id="GO:0046872">
    <property type="term" value="F:metal ion binding"/>
    <property type="evidence" value="ECO:0007669"/>
    <property type="project" value="UniProtKB-UniRule"/>
</dbReference>
<dbReference type="Proteomes" id="UP000593802">
    <property type="component" value="Chromosome"/>
</dbReference>
<organism evidence="9 10">
    <name type="scientific">Effusibacillus dendaii</name>
    <dbReference type="NCBI Taxonomy" id="2743772"/>
    <lineage>
        <taxon>Bacteria</taxon>
        <taxon>Bacillati</taxon>
        <taxon>Bacillota</taxon>
        <taxon>Bacilli</taxon>
        <taxon>Bacillales</taxon>
        <taxon>Alicyclobacillaceae</taxon>
        <taxon>Effusibacillus</taxon>
    </lineage>
</organism>
<dbReference type="PANTHER" id="PTHR43330:SF27">
    <property type="entry name" value="METHIONINE AMINOPEPTIDASE"/>
    <property type="match status" value="1"/>
</dbReference>
<gene>
    <name evidence="6" type="primary">map</name>
    <name evidence="9" type="ORF">skT53_34010</name>
</gene>
<dbReference type="InterPro" id="IPR002467">
    <property type="entry name" value="Pept_M24A_MAP1"/>
</dbReference>
<evidence type="ECO:0000256" key="3">
    <source>
        <dbReference type="ARBA" id="ARBA00022670"/>
    </source>
</evidence>
<dbReference type="InterPro" id="IPR016181">
    <property type="entry name" value="Acyl_CoA_acyltransferase"/>
</dbReference>
<dbReference type="SUPFAM" id="SSF55729">
    <property type="entry name" value="Acyl-CoA N-acyltransferases (Nat)"/>
    <property type="match status" value="1"/>
</dbReference>
<feature type="binding site" evidence="6">
    <location>
        <position position="201"/>
    </location>
    <ligand>
        <name>a divalent metal cation</name>
        <dbReference type="ChEBI" id="CHEBI:60240"/>
        <label>2</label>
        <note>catalytic</note>
    </ligand>
</feature>
<keyword evidence="10" id="KW-1185">Reference proteome</keyword>
<dbReference type="InterPro" id="IPR036005">
    <property type="entry name" value="Creatinase/aminopeptidase-like"/>
</dbReference>
<feature type="binding site" evidence="6">
    <location>
        <position position="175"/>
    </location>
    <ligand>
        <name>substrate</name>
    </ligand>
</feature>
<dbReference type="EMBL" id="AP023366">
    <property type="protein sequence ID" value="BCJ88416.1"/>
    <property type="molecule type" value="Genomic_DNA"/>
</dbReference>
<evidence type="ECO:0000256" key="4">
    <source>
        <dbReference type="ARBA" id="ARBA00022723"/>
    </source>
</evidence>
<dbReference type="RefSeq" id="WP_200759024.1">
    <property type="nucleotide sequence ID" value="NZ_AP023366.1"/>
</dbReference>
<feature type="binding site" evidence="6">
    <location>
        <position position="105"/>
    </location>
    <ligand>
        <name>a divalent metal cation</name>
        <dbReference type="ChEBI" id="CHEBI:60240"/>
        <label>1</label>
    </ligand>
</feature>
<dbReference type="EC" id="3.4.11.18" evidence="6 7"/>
<dbReference type="NCBIfam" id="TIGR00500">
    <property type="entry name" value="met_pdase_I"/>
    <property type="match status" value="1"/>
</dbReference>
<dbReference type="CDD" id="cd01086">
    <property type="entry name" value="MetAP1"/>
    <property type="match status" value="1"/>
</dbReference>
<dbReference type="KEGG" id="eff:skT53_34010"/>
<feature type="domain" description="N-acetyltransferase" evidence="8">
    <location>
        <begin position="279"/>
        <end position="422"/>
    </location>
</feature>
<dbReference type="GO" id="GO:0016747">
    <property type="term" value="F:acyltransferase activity, transferring groups other than amino-acyl groups"/>
    <property type="evidence" value="ECO:0007669"/>
    <property type="project" value="InterPro"/>
</dbReference>
<comment type="catalytic activity">
    <reaction evidence="6 7">
        <text>Release of N-terminal amino acids, preferentially methionine, from peptides and arylamides.</text>
        <dbReference type="EC" id="3.4.11.18"/>
    </reaction>
</comment>
<protein>
    <recommendedName>
        <fullName evidence="6 7">Methionine aminopeptidase</fullName>
        <shortName evidence="6">MAP</shortName>
        <shortName evidence="6">MetAP</shortName>
        <ecNumber evidence="6 7">3.4.11.18</ecNumber>
    </recommendedName>
    <alternativeName>
        <fullName evidence="6">Peptidase M</fullName>
    </alternativeName>
</protein>
<dbReference type="PANTHER" id="PTHR43330">
    <property type="entry name" value="METHIONINE AMINOPEPTIDASE"/>
    <property type="match status" value="1"/>
</dbReference>
<evidence type="ECO:0000313" key="10">
    <source>
        <dbReference type="Proteomes" id="UP000593802"/>
    </source>
</evidence>
<dbReference type="CDD" id="cd04301">
    <property type="entry name" value="NAT_SF"/>
    <property type="match status" value="1"/>
</dbReference>
<keyword evidence="5 6" id="KW-0378">Hydrolase</keyword>
<feature type="binding site" evidence="6">
    <location>
        <position position="94"/>
    </location>
    <ligand>
        <name>a divalent metal cation</name>
        <dbReference type="ChEBI" id="CHEBI:60240"/>
        <label>1</label>
    </ligand>
</feature>
<dbReference type="PRINTS" id="PR00599">
    <property type="entry name" value="MAPEPTIDASE"/>
</dbReference>
<dbReference type="InterPro" id="IPR000994">
    <property type="entry name" value="Pept_M24"/>
</dbReference>